<dbReference type="InterPro" id="IPR009057">
    <property type="entry name" value="Homeodomain-like_sf"/>
</dbReference>
<evidence type="ECO:0000256" key="4">
    <source>
        <dbReference type="PROSITE-ProRule" id="PRU00335"/>
    </source>
</evidence>
<organism evidence="6 7">
    <name type="scientific">Plesiocystis pacifica SIR-1</name>
    <dbReference type="NCBI Taxonomy" id="391625"/>
    <lineage>
        <taxon>Bacteria</taxon>
        <taxon>Pseudomonadati</taxon>
        <taxon>Myxococcota</taxon>
        <taxon>Polyangia</taxon>
        <taxon>Nannocystales</taxon>
        <taxon>Nannocystaceae</taxon>
        <taxon>Plesiocystis</taxon>
    </lineage>
</organism>
<dbReference type="PROSITE" id="PS01081">
    <property type="entry name" value="HTH_TETR_1"/>
    <property type="match status" value="1"/>
</dbReference>
<evidence type="ECO:0000313" key="6">
    <source>
        <dbReference type="EMBL" id="EDM81093.1"/>
    </source>
</evidence>
<evidence type="ECO:0000256" key="1">
    <source>
        <dbReference type="ARBA" id="ARBA00023015"/>
    </source>
</evidence>
<dbReference type="AlphaFoldDB" id="A6FYT8"/>
<proteinExistence type="predicted"/>
<dbReference type="EMBL" id="ABCS01000005">
    <property type="protein sequence ID" value="EDM81093.1"/>
    <property type="molecule type" value="Genomic_DNA"/>
</dbReference>
<gene>
    <name evidence="6" type="ORF">PPSIR1_29795</name>
</gene>
<dbReference type="Proteomes" id="UP000005801">
    <property type="component" value="Unassembled WGS sequence"/>
</dbReference>
<dbReference type="PANTHER" id="PTHR30055:SF234">
    <property type="entry name" value="HTH-TYPE TRANSCRIPTIONAL REGULATOR BETI"/>
    <property type="match status" value="1"/>
</dbReference>
<keyword evidence="3" id="KW-0804">Transcription</keyword>
<dbReference type="GO" id="GO:0003700">
    <property type="term" value="F:DNA-binding transcription factor activity"/>
    <property type="evidence" value="ECO:0007669"/>
    <property type="project" value="TreeGrafter"/>
</dbReference>
<dbReference type="eggNOG" id="COG1309">
    <property type="taxonomic scope" value="Bacteria"/>
</dbReference>
<keyword evidence="1" id="KW-0805">Transcription regulation</keyword>
<keyword evidence="2 4" id="KW-0238">DNA-binding</keyword>
<protein>
    <submittedName>
        <fullName evidence="6">TetR family transcriptional regulatory protein</fullName>
    </submittedName>
</protein>
<dbReference type="STRING" id="391625.PPSIR1_29795"/>
<dbReference type="PRINTS" id="PR00455">
    <property type="entry name" value="HTHTETR"/>
</dbReference>
<sequence length="193" mass="20700">MRQPKQRRATQRRESILDAAAELLATVGYEGVTTNALARQAGASIGTVYQYFPNKEAVLEALLERYRVRLAEALLPPLSQPAEVEAQIVLAGVIRAFANFYLEEPGYAQLWLGTQLVGPLREAGAAWGSSFAELFGAALQARGAVEPARAELVAAVLVHAVSAVVSAAVSEPSRRDELVDEAVRLAQAYLRAG</sequence>
<evidence type="ECO:0000313" key="7">
    <source>
        <dbReference type="Proteomes" id="UP000005801"/>
    </source>
</evidence>
<dbReference type="RefSeq" id="WP_006969637.1">
    <property type="nucleotide sequence ID" value="NZ_ABCS01000005.1"/>
</dbReference>
<comment type="caution">
    <text evidence="6">The sequence shown here is derived from an EMBL/GenBank/DDBJ whole genome shotgun (WGS) entry which is preliminary data.</text>
</comment>
<evidence type="ECO:0000256" key="2">
    <source>
        <dbReference type="ARBA" id="ARBA00023125"/>
    </source>
</evidence>
<dbReference type="InterPro" id="IPR001647">
    <property type="entry name" value="HTH_TetR"/>
</dbReference>
<dbReference type="Pfam" id="PF17918">
    <property type="entry name" value="TetR_C_15"/>
    <property type="match status" value="1"/>
</dbReference>
<evidence type="ECO:0000259" key="5">
    <source>
        <dbReference type="PROSITE" id="PS50977"/>
    </source>
</evidence>
<feature type="domain" description="HTH tetR-type" evidence="5">
    <location>
        <begin position="10"/>
        <end position="70"/>
    </location>
</feature>
<keyword evidence="7" id="KW-1185">Reference proteome</keyword>
<dbReference type="Gene3D" id="1.10.357.10">
    <property type="entry name" value="Tetracycline Repressor, domain 2"/>
    <property type="match status" value="1"/>
</dbReference>
<accession>A6FYT8</accession>
<dbReference type="InterPro" id="IPR041669">
    <property type="entry name" value="TetR_C_15"/>
</dbReference>
<dbReference type="InterPro" id="IPR050109">
    <property type="entry name" value="HTH-type_TetR-like_transc_reg"/>
</dbReference>
<feature type="DNA-binding region" description="H-T-H motif" evidence="4">
    <location>
        <begin position="33"/>
        <end position="52"/>
    </location>
</feature>
<evidence type="ECO:0000256" key="3">
    <source>
        <dbReference type="ARBA" id="ARBA00023163"/>
    </source>
</evidence>
<dbReference type="InterPro" id="IPR023772">
    <property type="entry name" value="DNA-bd_HTH_TetR-type_CS"/>
</dbReference>
<dbReference type="PROSITE" id="PS50977">
    <property type="entry name" value="HTH_TETR_2"/>
    <property type="match status" value="1"/>
</dbReference>
<dbReference type="GO" id="GO:0000976">
    <property type="term" value="F:transcription cis-regulatory region binding"/>
    <property type="evidence" value="ECO:0007669"/>
    <property type="project" value="TreeGrafter"/>
</dbReference>
<dbReference type="Pfam" id="PF00440">
    <property type="entry name" value="TetR_N"/>
    <property type="match status" value="1"/>
</dbReference>
<reference evidence="6 7" key="1">
    <citation type="submission" date="2007-06" db="EMBL/GenBank/DDBJ databases">
        <authorList>
            <person name="Shimkets L."/>
            <person name="Ferriera S."/>
            <person name="Johnson J."/>
            <person name="Kravitz S."/>
            <person name="Beeson K."/>
            <person name="Sutton G."/>
            <person name="Rogers Y.-H."/>
            <person name="Friedman R."/>
            <person name="Frazier M."/>
            <person name="Venter J.C."/>
        </authorList>
    </citation>
    <scope>NUCLEOTIDE SEQUENCE [LARGE SCALE GENOMIC DNA]</scope>
    <source>
        <strain evidence="6 7">SIR-1</strain>
    </source>
</reference>
<dbReference type="PANTHER" id="PTHR30055">
    <property type="entry name" value="HTH-TYPE TRANSCRIPTIONAL REGULATOR RUTR"/>
    <property type="match status" value="1"/>
</dbReference>
<dbReference type="SUPFAM" id="SSF46689">
    <property type="entry name" value="Homeodomain-like"/>
    <property type="match status" value="1"/>
</dbReference>
<name>A6FYT8_9BACT</name>